<dbReference type="GO" id="GO:0034198">
    <property type="term" value="P:cellular response to amino acid starvation"/>
    <property type="evidence" value="ECO:0007669"/>
    <property type="project" value="TreeGrafter"/>
</dbReference>
<evidence type="ECO:0000256" key="6">
    <source>
        <dbReference type="SAM" id="MobiDB-lite"/>
    </source>
</evidence>
<dbReference type="AlphaFoldDB" id="A0A915KTS0"/>
<reference evidence="9" key="1">
    <citation type="submission" date="2022-11" db="UniProtKB">
        <authorList>
            <consortium name="WormBaseParasite"/>
        </authorList>
    </citation>
    <scope>IDENTIFICATION</scope>
</reference>
<dbReference type="GO" id="GO:1904263">
    <property type="term" value="P:positive regulation of TORC1 signaling"/>
    <property type="evidence" value="ECO:0007669"/>
    <property type="project" value="TreeGrafter"/>
</dbReference>
<dbReference type="SMART" id="SM00320">
    <property type="entry name" value="WD40"/>
    <property type="match status" value="6"/>
</dbReference>
<dbReference type="GO" id="GO:0005774">
    <property type="term" value="C:vacuolar membrane"/>
    <property type="evidence" value="ECO:0007669"/>
    <property type="project" value="TreeGrafter"/>
</dbReference>
<feature type="domain" description="WDR59/RTC1-like RING zinc finger" evidence="7">
    <location>
        <begin position="797"/>
        <end position="849"/>
    </location>
</feature>
<dbReference type="GO" id="GO:0005829">
    <property type="term" value="C:cytosol"/>
    <property type="evidence" value="ECO:0007669"/>
    <property type="project" value="TreeGrafter"/>
</dbReference>
<dbReference type="OMA" id="EPMWLIS"/>
<dbReference type="PANTHER" id="PTHR46200">
    <property type="entry name" value="GATOR COMPLEX PROTEIN WDR24"/>
    <property type="match status" value="1"/>
</dbReference>
<name>A0A915KTS0_ROMCU</name>
<keyword evidence="3" id="KW-0677">Repeat</keyword>
<dbReference type="InterPro" id="IPR001680">
    <property type="entry name" value="WD40_rpt"/>
</dbReference>
<dbReference type="PROSITE" id="PS50294">
    <property type="entry name" value="WD_REPEATS_REGION"/>
    <property type="match status" value="2"/>
</dbReference>
<dbReference type="WBParaSite" id="nRc.2.0.1.t42173-RA">
    <property type="protein sequence ID" value="nRc.2.0.1.t42173-RA"/>
    <property type="gene ID" value="nRc.2.0.1.g42173"/>
</dbReference>
<dbReference type="Pfam" id="PF00400">
    <property type="entry name" value="WD40"/>
    <property type="match status" value="3"/>
</dbReference>
<dbReference type="PANTHER" id="PTHR46200:SF1">
    <property type="entry name" value="GATOR COMPLEX PROTEIN WDR24"/>
    <property type="match status" value="1"/>
</dbReference>
<organism evidence="8 9">
    <name type="scientific">Romanomermis culicivorax</name>
    <name type="common">Nematode worm</name>
    <dbReference type="NCBI Taxonomy" id="13658"/>
    <lineage>
        <taxon>Eukaryota</taxon>
        <taxon>Metazoa</taxon>
        <taxon>Ecdysozoa</taxon>
        <taxon>Nematoda</taxon>
        <taxon>Enoplea</taxon>
        <taxon>Dorylaimia</taxon>
        <taxon>Mermithida</taxon>
        <taxon>Mermithoidea</taxon>
        <taxon>Mermithidae</taxon>
        <taxon>Romanomermis</taxon>
    </lineage>
</organism>
<evidence type="ECO:0000256" key="5">
    <source>
        <dbReference type="PROSITE-ProRule" id="PRU00221"/>
    </source>
</evidence>
<evidence type="ECO:0000259" key="7">
    <source>
        <dbReference type="Pfam" id="PF17120"/>
    </source>
</evidence>
<evidence type="ECO:0000256" key="3">
    <source>
        <dbReference type="ARBA" id="ARBA00022737"/>
    </source>
</evidence>
<feature type="compositionally biased region" description="Low complexity" evidence="6">
    <location>
        <begin position="641"/>
        <end position="664"/>
    </location>
</feature>
<feature type="repeat" description="WD" evidence="5">
    <location>
        <begin position="96"/>
        <end position="138"/>
    </location>
</feature>
<feature type="region of interest" description="Disordered" evidence="6">
    <location>
        <begin position="638"/>
        <end position="666"/>
    </location>
</feature>
<keyword evidence="8" id="KW-1185">Reference proteome</keyword>
<dbReference type="Gene3D" id="2.130.10.10">
    <property type="entry name" value="YVTN repeat-like/Quinoprotein amine dehydrogenase"/>
    <property type="match status" value="2"/>
</dbReference>
<evidence type="ECO:0000256" key="1">
    <source>
        <dbReference type="ARBA" id="ARBA00008134"/>
    </source>
</evidence>
<dbReference type="PROSITE" id="PS50082">
    <property type="entry name" value="WD_REPEATS_2"/>
    <property type="match status" value="2"/>
</dbReference>
<dbReference type="CDD" id="cd16693">
    <property type="entry name" value="mRING-H2-C3H3C2_WDR24"/>
    <property type="match status" value="1"/>
</dbReference>
<comment type="similarity">
    <text evidence="1">Belongs to the WD repeat WDR24 family.</text>
</comment>
<evidence type="ECO:0000313" key="9">
    <source>
        <dbReference type="WBParaSite" id="nRc.2.0.1.t42173-RA"/>
    </source>
</evidence>
<dbReference type="Pfam" id="PF17120">
    <property type="entry name" value="zf-RING_16"/>
    <property type="match status" value="1"/>
</dbReference>
<evidence type="ECO:0000313" key="8">
    <source>
        <dbReference type="Proteomes" id="UP000887565"/>
    </source>
</evidence>
<dbReference type="InterPro" id="IPR015943">
    <property type="entry name" value="WD40/YVTN_repeat-like_dom_sf"/>
</dbReference>
<dbReference type="GO" id="GO:0061700">
    <property type="term" value="C:GATOR2 complex"/>
    <property type="evidence" value="ECO:0007669"/>
    <property type="project" value="TreeGrafter"/>
</dbReference>
<dbReference type="InterPro" id="IPR036322">
    <property type="entry name" value="WD40_repeat_dom_sf"/>
</dbReference>
<feature type="repeat" description="WD" evidence="5">
    <location>
        <begin position="180"/>
        <end position="213"/>
    </location>
</feature>
<evidence type="ECO:0000256" key="2">
    <source>
        <dbReference type="ARBA" id="ARBA00022574"/>
    </source>
</evidence>
<dbReference type="Proteomes" id="UP000887565">
    <property type="component" value="Unplaced"/>
</dbReference>
<sequence length="899" mass="99917">MQVNLDGPINALSVNRHANRVVVAGRNLLKVYEIHNDGLKEENSIKPGKLPALNLSCQDVAWSLLEDHVVASAATNGVVVVWNLDTQSKNKIERTFSAHKRTVNKVSFHPSDVYCMISGSQDAKIKIYDLREKEPVLTGTDSIRDLQFSWHNSAIFAAADEGGNIKCWDLRTTERPSKTFTAHGGPVLSLDFHPTLKSWLATGSRDRVIKVWDWLLEKPSVVHCVQTTASVNKIKWRPNREFHIASCSMVIDCCIHVWDVNRPYIPFATFDEHKDVATGIAWLSDAHQFLSCGKDGLLIRHDFKSAIHPLDLASPVGISFSTYDQIAFAVSNEANKAVNAYLSPRSSDSSNISGKANTLPNLSKMRMSSSTSSMLKSADFFRPPTKSSVYIMKPELIGNLPAYDGFVECALRYRIIPKCIVEACEYNAHVAASVGKTNVSRTWLILRDLIELNSTDDSKHINCSSLIDYPEHAIFSRGTSTTAEVPFFDLGLNGVTPLGLVVGQAGGGTITETETEDDFLAMNAAAAASNFAPHHFTYKHPFAMVATANDDATNAMLSMEYFDGKFSRTRIASVNAKNRPYNLHYHATGADMFFGDGDLTRIIFDDLEQEKKNSPETGGAWKLQHEAFEPRRAFHRNALNSGAGDSSSTGVATTTTTSLSQGLQNNENKMLVEEKEQSEESEPQDQLMINTTDIEEYIRPAPFLCPELIKELLLHFAELGDLQTSVSMLLTLGKFADNLVDEEIQQQWFKGYIELMDRFLLLNPTALLIKYNPLAAIQTLSQRSTIFNLACSKCQKQSQKNCWWCQNSQVVRGLFVTCHGCGHGGHLSHLKSWFVQSEFCPSGCGHRCEFGEGARHLKITIGDLAFYIEKDELIVYCSVAFEYMIELADSNNNSKIDST</sequence>
<keyword evidence="2 5" id="KW-0853">WD repeat</keyword>
<dbReference type="InterPro" id="IPR037590">
    <property type="entry name" value="WDR24"/>
</dbReference>
<dbReference type="SUPFAM" id="SSF50978">
    <property type="entry name" value="WD40 repeat-like"/>
    <property type="match status" value="1"/>
</dbReference>
<accession>A0A915KTS0</accession>
<evidence type="ECO:0000256" key="4">
    <source>
        <dbReference type="ARBA" id="ARBA00040269"/>
    </source>
</evidence>
<dbReference type="GO" id="GO:0016239">
    <property type="term" value="P:positive regulation of macroautophagy"/>
    <property type="evidence" value="ECO:0007669"/>
    <property type="project" value="TreeGrafter"/>
</dbReference>
<dbReference type="InterPro" id="IPR049566">
    <property type="entry name" value="WDR59_RTC1-like_RING_Znf"/>
</dbReference>
<protein>
    <recommendedName>
        <fullName evidence="4">GATOR2 complex protein WDR24</fullName>
    </recommendedName>
</protein>
<proteinExistence type="inferred from homology"/>